<dbReference type="Proteomes" id="UP000231450">
    <property type="component" value="Unassembled WGS sequence"/>
</dbReference>
<name>A0A2M8KEW3_9BACT</name>
<protein>
    <submittedName>
        <fullName evidence="1">Uncharacterized protein</fullName>
    </submittedName>
</protein>
<dbReference type="EMBL" id="PFDW01000015">
    <property type="protein sequence ID" value="PJE58423.1"/>
    <property type="molecule type" value="Genomic_DNA"/>
</dbReference>
<gene>
    <name evidence="1" type="ORF">COU81_00705</name>
</gene>
<sequence>MNISFQSVLNDLVTYGYLPQIPTDPNPKGINQGYCAAWSVNGYLYGSGVWLAPVDTTVYPNCAEDRANNSAYALEFCLENIPTNLPGAPLNPTNTSCNEGRYRYLSCLK</sequence>
<reference evidence="2" key="1">
    <citation type="submission" date="2017-09" db="EMBL/GenBank/DDBJ databases">
        <title>Depth-based differentiation of microbial function through sediment-hosted aquifers and enrichment of novel symbionts in the deep terrestrial subsurface.</title>
        <authorList>
            <person name="Probst A.J."/>
            <person name="Ladd B."/>
            <person name="Jarett J.K."/>
            <person name="Geller-Mcgrath D.E."/>
            <person name="Sieber C.M.K."/>
            <person name="Emerson J.B."/>
            <person name="Anantharaman K."/>
            <person name="Thomas B.C."/>
            <person name="Malmstrom R."/>
            <person name="Stieglmeier M."/>
            <person name="Klingl A."/>
            <person name="Woyke T."/>
            <person name="Ryan C.M."/>
            <person name="Banfield J.F."/>
        </authorList>
    </citation>
    <scope>NUCLEOTIDE SEQUENCE [LARGE SCALE GENOMIC DNA]</scope>
</reference>
<proteinExistence type="predicted"/>
<evidence type="ECO:0000313" key="1">
    <source>
        <dbReference type="EMBL" id="PJE58423.1"/>
    </source>
</evidence>
<comment type="caution">
    <text evidence="1">The sequence shown here is derived from an EMBL/GenBank/DDBJ whole genome shotgun (WGS) entry which is preliminary data.</text>
</comment>
<organism evidence="1 2">
    <name type="scientific">Candidatus Portnoybacteria bacterium CG10_big_fil_rev_8_21_14_0_10_36_7</name>
    <dbReference type="NCBI Taxonomy" id="1974812"/>
    <lineage>
        <taxon>Bacteria</taxon>
        <taxon>Candidatus Portnoyibacteriota</taxon>
    </lineage>
</organism>
<dbReference type="AlphaFoldDB" id="A0A2M8KEW3"/>
<accession>A0A2M8KEW3</accession>
<evidence type="ECO:0000313" key="2">
    <source>
        <dbReference type="Proteomes" id="UP000231450"/>
    </source>
</evidence>